<feature type="region of interest" description="Disordered" evidence="1">
    <location>
        <begin position="470"/>
        <end position="513"/>
    </location>
</feature>
<dbReference type="AlphaFoldDB" id="A0ABD2CFR4"/>
<evidence type="ECO:0000256" key="1">
    <source>
        <dbReference type="SAM" id="MobiDB-lite"/>
    </source>
</evidence>
<feature type="compositionally biased region" description="Low complexity" evidence="1">
    <location>
        <begin position="492"/>
        <end position="501"/>
    </location>
</feature>
<feature type="compositionally biased region" description="Basic and acidic residues" evidence="1">
    <location>
        <begin position="265"/>
        <end position="286"/>
    </location>
</feature>
<dbReference type="EMBL" id="JAYRBN010000053">
    <property type="protein sequence ID" value="KAL2743915.1"/>
    <property type="molecule type" value="Genomic_DNA"/>
</dbReference>
<evidence type="ECO:0000313" key="3">
    <source>
        <dbReference type="Proteomes" id="UP001607303"/>
    </source>
</evidence>
<proteinExistence type="predicted"/>
<feature type="compositionally biased region" description="Polar residues" evidence="1">
    <location>
        <begin position="309"/>
        <end position="319"/>
    </location>
</feature>
<comment type="caution">
    <text evidence="2">The sequence shown here is derived from an EMBL/GenBank/DDBJ whole genome shotgun (WGS) entry which is preliminary data.</text>
</comment>
<feature type="compositionally biased region" description="Polar residues" evidence="1">
    <location>
        <begin position="287"/>
        <end position="300"/>
    </location>
</feature>
<name>A0ABD2CFR4_VESMC</name>
<feature type="region of interest" description="Disordered" evidence="1">
    <location>
        <begin position="263"/>
        <end position="326"/>
    </location>
</feature>
<accession>A0ABD2CFR4</accession>
<feature type="compositionally biased region" description="Polar residues" evidence="1">
    <location>
        <begin position="502"/>
        <end position="513"/>
    </location>
</feature>
<gene>
    <name evidence="2" type="ORF">V1477_007791</name>
</gene>
<reference evidence="2 3" key="1">
    <citation type="journal article" date="2024" name="Ann. Entomol. Soc. Am.">
        <title>Genomic analyses of the southern and eastern yellowjacket wasps (Hymenoptera: Vespidae) reveal evolutionary signatures of social life.</title>
        <authorList>
            <person name="Catto M.A."/>
            <person name="Caine P.B."/>
            <person name="Orr S.E."/>
            <person name="Hunt B.G."/>
            <person name="Goodisman M.A.D."/>
        </authorList>
    </citation>
    <scope>NUCLEOTIDE SEQUENCE [LARGE SCALE GENOMIC DNA]</scope>
    <source>
        <strain evidence="2">232</strain>
        <tissue evidence="2">Head and thorax</tissue>
    </source>
</reference>
<keyword evidence="3" id="KW-1185">Reference proteome</keyword>
<feature type="region of interest" description="Disordered" evidence="1">
    <location>
        <begin position="344"/>
        <end position="365"/>
    </location>
</feature>
<dbReference type="Proteomes" id="UP001607303">
    <property type="component" value="Unassembled WGS sequence"/>
</dbReference>
<feature type="compositionally biased region" description="Polar residues" evidence="1">
    <location>
        <begin position="344"/>
        <end position="354"/>
    </location>
</feature>
<sequence length="1025" mass="116600">MFRNWILQDLSHAFPPRSLQTIGTTSFHTNQIKNRGFWNLFEFSRKENNSKDAEELSDNKSRTDCNSTKTALKRDDKLNDVSKDTAALSRTVMTNSNKVYSFKDISKCNYTFRYVPRIKSKKKNSKTNFQKYDEFTSLLDGNFVPTNMKLKLKGYKTLRNEQAKDFAFIPGDKSLDLDLIPTKNEEENISYQSSKPTVSMDVTKLQTVPLKETKDHSEIESNILFPSENKISMNDINPDDASMSMLKHTSKKAQESSYDFMNVKKKSETRTMLEESILPERKETKTESLFQLESQNQVKSQIEPKETQSKGFESKVQQLQDKKKDEVRLQSDETAMNYLKEETLTLNSQNNSKNPSKDLSKQADQAELSINSLNQSKTQNNFKESDNVNKIGQSSASYFLSRRTNIKRTLSDNSKSNSSARNLKDNATAMFNFRSSTKIPRYSMYESRKEQQRRASSPCDITFIKARENSTKQRWSGFDRPTTRCYPGGSSGSHNSRSQGSTHPYPSTVQTREVSSKCYAKEKDPIVRSNIISSSSKMLKTRNSVTGGSITPTNIDNRKLYSNINSTKRTLLGSKSSTGLTSTPQSFAYGCCKKPKKSCQKKCKETCDEPMIPGKIICTKPRTKCCQKPKCCRTEKKPSCTKVEPPPPRSCCQKKKKKICKRYCCPSLKVTDCIANRATCPGKCTDKVVKDDNQEIDDPSCLSPEELSCQKKNDSDNNDNDCCSSRNTCCSPKKCSKSFSCMNDKDEDCLDTIQSRQDSCCKPKKKDCCNRSCKRSKSCGNRRYHSGAKSRRTKSHVSIPIFDVSVVVLRPYQNDPVLRFYSTCENDWKPPSSCKKDKQEKCKPKCKKPEPPNCLNAKKSNCDKLLESLSLSKDSCDKPKKDPCTVKKTDDTCCQPKTCDQKDTLQGRWDRELQEIKKCKNIGKNDSCKKKCDENKCNKFESIDLSDDFDLRCPSFQLSKSFIPFCLGASDSSLLNFGMKSNNIISNRSFSMTKITKDIYRDELPILVETELPEKEWADEESSSE</sequence>
<organism evidence="2 3">
    <name type="scientific">Vespula maculifrons</name>
    <name type="common">Eastern yellow jacket</name>
    <name type="synonym">Wasp</name>
    <dbReference type="NCBI Taxonomy" id="7453"/>
    <lineage>
        <taxon>Eukaryota</taxon>
        <taxon>Metazoa</taxon>
        <taxon>Ecdysozoa</taxon>
        <taxon>Arthropoda</taxon>
        <taxon>Hexapoda</taxon>
        <taxon>Insecta</taxon>
        <taxon>Pterygota</taxon>
        <taxon>Neoptera</taxon>
        <taxon>Endopterygota</taxon>
        <taxon>Hymenoptera</taxon>
        <taxon>Apocrita</taxon>
        <taxon>Aculeata</taxon>
        <taxon>Vespoidea</taxon>
        <taxon>Vespidae</taxon>
        <taxon>Vespinae</taxon>
        <taxon>Vespula</taxon>
    </lineage>
</organism>
<evidence type="ECO:0000313" key="2">
    <source>
        <dbReference type="EMBL" id="KAL2743915.1"/>
    </source>
</evidence>
<protein>
    <submittedName>
        <fullName evidence="2">Serine/arginine repetitive matrix protein 2-like</fullName>
    </submittedName>
</protein>